<comment type="caution">
    <text evidence="2">The sequence shown here is derived from an EMBL/GenBank/DDBJ whole genome shotgun (WGS) entry which is preliminary data.</text>
</comment>
<sequence>MGCCTILLLWPLRGSTRHPFAGASAALYSLFYSSPSLLPMPVPLVHPQPDSRNSSNTDPFILYSRSVHDYTLRLWAESRKLAEEKARARAKDAALCDARRLLRNSSQRLPLSNRTQARA</sequence>
<protein>
    <submittedName>
        <fullName evidence="2">Uncharacterized protein</fullName>
    </submittedName>
</protein>
<gene>
    <name evidence="2" type="ORF">DFH05DRAFT_126130</name>
</gene>
<evidence type="ECO:0000313" key="2">
    <source>
        <dbReference type="EMBL" id="KAJ3750873.1"/>
    </source>
</evidence>
<keyword evidence="1" id="KW-0732">Signal</keyword>
<name>A0A9W8PBS1_9AGAR</name>
<feature type="signal peptide" evidence="1">
    <location>
        <begin position="1"/>
        <end position="16"/>
    </location>
</feature>
<evidence type="ECO:0000313" key="3">
    <source>
        <dbReference type="Proteomes" id="UP001142393"/>
    </source>
</evidence>
<dbReference type="AlphaFoldDB" id="A0A9W8PBS1"/>
<accession>A0A9W8PBS1</accession>
<proteinExistence type="predicted"/>
<evidence type="ECO:0000256" key="1">
    <source>
        <dbReference type="SAM" id="SignalP"/>
    </source>
</evidence>
<organism evidence="2 3">
    <name type="scientific">Lentinula detonsa</name>
    <dbReference type="NCBI Taxonomy" id="2804962"/>
    <lineage>
        <taxon>Eukaryota</taxon>
        <taxon>Fungi</taxon>
        <taxon>Dikarya</taxon>
        <taxon>Basidiomycota</taxon>
        <taxon>Agaricomycotina</taxon>
        <taxon>Agaricomycetes</taxon>
        <taxon>Agaricomycetidae</taxon>
        <taxon>Agaricales</taxon>
        <taxon>Marasmiineae</taxon>
        <taxon>Omphalotaceae</taxon>
        <taxon>Lentinula</taxon>
    </lineage>
</organism>
<reference evidence="2 3" key="1">
    <citation type="journal article" date="2023" name="Proc. Natl. Acad. Sci. U.S.A.">
        <title>A global phylogenomic analysis of the shiitake genus Lentinula.</title>
        <authorList>
            <person name="Sierra-Patev S."/>
            <person name="Min B."/>
            <person name="Naranjo-Ortiz M."/>
            <person name="Looney B."/>
            <person name="Konkel Z."/>
            <person name="Slot J.C."/>
            <person name="Sakamoto Y."/>
            <person name="Steenwyk J.L."/>
            <person name="Rokas A."/>
            <person name="Carro J."/>
            <person name="Camarero S."/>
            <person name="Ferreira P."/>
            <person name="Molpeceres G."/>
            <person name="Ruiz-Duenas F.J."/>
            <person name="Serrano A."/>
            <person name="Henrissat B."/>
            <person name="Drula E."/>
            <person name="Hughes K.W."/>
            <person name="Mata J.L."/>
            <person name="Ishikawa N.K."/>
            <person name="Vargas-Isla R."/>
            <person name="Ushijima S."/>
            <person name="Smith C.A."/>
            <person name="Donoghue J."/>
            <person name="Ahrendt S."/>
            <person name="Andreopoulos W."/>
            <person name="He G."/>
            <person name="LaButti K."/>
            <person name="Lipzen A."/>
            <person name="Ng V."/>
            <person name="Riley R."/>
            <person name="Sandor L."/>
            <person name="Barry K."/>
            <person name="Martinez A.T."/>
            <person name="Xiao Y."/>
            <person name="Gibbons J.G."/>
            <person name="Terashima K."/>
            <person name="Grigoriev I.V."/>
            <person name="Hibbett D."/>
        </authorList>
    </citation>
    <scope>NUCLEOTIDE SEQUENCE [LARGE SCALE GENOMIC DNA]</scope>
    <source>
        <strain evidence="2 3">TFB7810</strain>
    </source>
</reference>
<dbReference type="EMBL" id="JANVFU010000001">
    <property type="protein sequence ID" value="KAJ3750873.1"/>
    <property type="molecule type" value="Genomic_DNA"/>
</dbReference>
<feature type="chain" id="PRO_5040732669" evidence="1">
    <location>
        <begin position="17"/>
        <end position="119"/>
    </location>
</feature>
<dbReference type="Proteomes" id="UP001142393">
    <property type="component" value="Unassembled WGS sequence"/>
</dbReference>
<keyword evidence="3" id="KW-1185">Reference proteome</keyword>